<feature type="compositionally biased region" description="Polar residues" evidence="2">
    <location>
        <begin position="472"/>
        <end position="487"/>
    </location>
</feature>
<evidence type="ECO:0000313" key="4">
    <source>
        <dbReference type="EMBL" id="GEU78402.1"/>
    </source>
</evidence>
<dbReference type="Pfam" id="PF07727">
    <property type="entry name" value="RVT_2"/>
    <property type="match status" value="1"/>
</dbReference>
<comment type="caution">
    <text evidence="4">The sequence shown here is derived from an EMBL/GenBank/DDBJ whole genome shotgun (WGS) entry which is preliminary data.</text>
</comment>
<evidence type="ECO:0000256" key="2">
    <source>
        <dbReference type="SAM" id="MobiDB-lite"/>
    </source>
</evidence>
<dbReference type="Gene3D" id="4.10.60.10">
    <property type="entry name" value="Zinc finger, CCHC-type"/>
    <property type="match status" value="1"/>
</dbReference>
<evidence type="ECO:0000259" key="3">
    <source>
        <dbReference type="PROSITE" id="PS50158"/>
    </source>
</evidence>
<dbReference type="InterPro" id="IPR013103">
    <property type="entry name" value="RVT_2"/>
</dbReference>
<dbReference type="PROSITE" id="PS50158">
    <property type="entry name" value="ZF_CCHC"/>
    <property type="match status" value="1"/>
</dbReference>
<evidence type="ECO:0000256" key="1">
    <source>
        <dbReference type="PROSITE-ProRule" id="PRU00047"/>
    </source>
</evidence>
<dbReference type="AlphaFoldDB" id="A0A6L2MZU7"/>
<feature type="region of interest" description="Disordered" evidence="2">
    <location>
        <begin position="472"/>
        <end position="498"/>
    </location>
</feature>
<dbReference type="InterPro" id="IPR036875">
    <property type="entry name" value="Znf_CCHC_sf"/>
</dbReference>
<keyword evidence="1" id="KW-0863">Zinc-finger</keyword>
<feature type="domain" description="CCHC-type" evidence="3">
    <location>
        <begin position="272"/>
        <end position="286"/>
    </location>
</feature>
<keyword evidence="1" id="KW-0479">Metal-binding</keyword>
<keyword evidence="1" id="KW-0862">Zinc</keyword>
<dbReference type="InterPro" id="IPR025724">
    <property type="entry name" value="GAG-pre-integrase_dom"/>
</dbReference>
<dbReference type="InterPro" id="IPR001878">
    <property type="entry name" value="Znf_CCHC"/>
</dbReference>
<dbReference type="GO" id="GO:0008270">
    <property type="term" value="F:zinc ion binding"/>
    <property type="evidence" value="ECO:0007669"/>
    <property type="project" value="UniProtKB-KW"/>
</dbReference>
<dbReference type="Pfam" id="PF13976">
    <property type="entry name" value="gag_pre-integrs"/>
    <property type="match status" value="1"/>
</dbReference>
<reference evidence="4" key="1">
    <citation type="journal article" date="2019" name="Sci. Rep.">
        <title>Draft genome of Tanacetum cinerariifolium, the natural source of mosquito coil.</title>
        <authorList>
            <person name="Yamashiro T."/>
            <person name="Shiraishi A."/>
            <person name="Satake H."/>
            <person name="Nakayama K."/>
        </authorList>
    </citation>
    <scope>NUCLEOTIDE SEQUENCE</scope>
</reference>
<protein>
    <submittedName>
        <fullName evidence="4">Retrovirus-related Pol polyprotein from transposon TNT 1-94</fullName>
    </submittedName>
</protein>
<name>A0A6L2MZU7_TANCI</name>
<dbReference type="EMBL" id="BKCJ010007664">
    <property type="protein sequence ID" value="GEU78402.1"/>
    <property type="molecule type" value="Genomic_DNA"/>
</dbReference>
<accession>A0A6L2MZU7</accession>
<proteinExistence type="predicted"/>
<dbReference type="SUPFAM" id="SSF57756">
    <property type="entry name" value="Retrovirus zinc finger-like domains"/>
    <property type="match status" value="1"/>
</dbReference>
<dbReference type="Pfam" id="PF00098">
    <property type="entry name" value="zf-CCHC"/>
    <property type="match status" value="1"/>
</dbReference>
<organism evidence="4">
    <name type="scientific">Tanacetum cinerariifolium</name>
    <name type="common">Dalmatian daisy</name>
    <name type="synonym">Chrysanthemum cinerariifolium</name>
    <dbReference type="NCBI Taxonomy" id="118510"/>
    <lineage>
        <taxon>Eukaryota</taxon>
        <taxon>Viridiplantae</taxon>
        <taxon>Streptophyta</taxon>
        <taxon>Embryophyta</taxon>
        <taxon>Tracheophyta</taxon>
        <taxon>Spermatophyta</taxon>
        <taxon>Magnoliopsida</taxon>
        <taxon>eudicotyledons</taxon>
        <taxon>Gunneridae</taxon>
        <taxon>Pentapetalae</taxon>
        <taxon>asterids</taxon>
        <taxon>campanulids</taxon>
        <taxon>Asterales</taxon>
        <taxon>Asteraceae</taxon>
        <taxon>Asteroideae</taxon>
        <taxon>Anthemideae</taxon>
        <taxon>Anthemidinae</taxon>
        <taxon>Tanacetum</taxon>
    </lineage>
</organism>
<dbReference type="SMART" id="SM00343">
    <property type="entry name" value="ZnF_C2HC"/>
    <property type="match status" value="1"/>
</dbReference>
<gene>
    <name evidence="4" type="ORF">Tci_050380</name>
</gene>
<dbReference type="GO" id="GO:0003676">
    <property type="term" value="F:nucleic acid binding"/>
    <property type="evidence" value="ECO:0007669"/>
    <property type="project" value="InterPro"/>
</dbReference>
<sequence length="884" mass="100187">MLLTRENNRIFEELLRTLKTNSPVGEPEGSNDFMKVPFNNEQILRQHNTAHVTPLPLAYTPTLHVLATMEPLDTFLMGDEFIITILERENDEFIKSSIDDFVPILRESELTLDSTDLECSVVAAAKLPILNPNEFALWKMRIEQYFLMTDYSLWEARGTLLMDLSDKHQLNFNIHKDAKSLMEDIEKRFVALKRPRSTNESVSTVASVSAASTKPSASILPNTDNLSDAEIDLKWQMAMLTMRARRFLQRTGRNLGANGTTSIGFDMSKVECYNCHKRGHFARDCRYDWSFQADEEPTNYALMAFTSSSSTSSLGFDSEIAPCSKTCSKAYATLLLHYDKLTVNFRKSQFDVLSYKSGLESVKARLVIYQQNENVFEEDIKLLKLNDMLRDNALVKLRKKFKKAKMKEMMFNSTVFDCDEMTSSGSDVSVPTSPMHDRYKSGEGYHAVPPPYTGNFMPPKPDLVFYDAPTASETVPNVSNDDPSTTKPNKDLSQSHRPSAPIIKDWVFDSEDASKGEPMPTQRAASFVQTSKHVKTLRTSVKPVEHPKQAKTLMKDIPKSRDTECVILSSDFKLLELRVPRENNMYNVDLKNIVPSGDLTCLFAKATLDQSNLWHRRLGHINFKTINKLVKDPLGKFDGKAGEGFLVGYSVSSKAFRVFNSRTRIVQETLHINFLENQPNVAGNGPTWLFDIDSLTQSMNYQPVIIGNQPNSSVVIQENFDAGKVGKETVSTQQYVLLPLWSTGSKDPQNIDVVAAFDDKENESEEDGIDYEEVFAPVASIEAIRLFLAYASFIGFMVYQMDVKSDFLYEIIEEEVYVCQPLGFEDLDYPDKVYKVVKALYGLHQALKAWYETLANYLLENGFQRGKIDQTLFIKKQKGDILLV</sequence>